<organism evidence="2 3">
    <name type="scientific">Litchfieldella anticariensis (strain DSM 16096 / CECT 5854 / CIP 108499 / LMG 22089 / FP35)</name>
    <name type="common">Halomonas anticariensis</name>
    <dbReference type="NCBI Taxonomy" id="1121939"/>
    <lineage>
        <taxon>Bacteria</taxon>
        <taxon>Pseudomonadati</taxon>
        <taxon>Pseudomonadota</taxon>
        <taxon>Gammaproteobacteria</taxon>
        <taxon>Oceanospirillales</taxon>
        <taxon>Halomonadaceae</taxon>
        <taxon>Litchfieldella</taxon>
    </lineage>
</organism>
<dbReference type="PATRIC" id="fig|1121939.11.peg.1898"/>
<dbReference type="EMBL" id="ASTJ01000024">
    <property type="protein sequence ID" value="EPC02478.1"/>
    <property type="molecule type" value="Genomic_DNA"/>
</dbReference>
<dbReference type="STRING" id="1121939.L861_08950"/>
<evidence type="ECO:0000313" key="3">
    <source>
        <dbReference type="Proteomes" id="UP000014463"/>
    </source>
</evidence>
<reference evidence="2 3" key="1">
    <citation type="journal article" date="2013" name="Genome Announc.">
        <title>Draft genome sequence of the moderately halophilic gammaproteobacterium Halomonas anticariensis FP35.</title>
        <authorList>
            <person name="Tahrioui A."/>
            <person name="Quesada E."/>
            <person name="Llamas I."/>
        </authorList>
    </citation>
    <scope>NUCLEOTIDE SEQUENCE [LARGE SCALE GENOMIC DNA]</scope>
    <source>
        <strain evidence="3">DSM 16096 / CECT 5854 / LMG 22089 / FP35</strain>
    </source>
</reference>
<feature type="coiled-coil region" evidence="1">
    <location>
        <begin position="154"/>
        <end position="181"/>
    </location>
</feature>
<sequence length="185" mass="20469">MTVAPPLTGEHEAAQAINGAWQVVADWRGHVYWTADGQRHEIRELGIEPPADALDEVPPEPLDNLAAAAMRRINAGYTAAMATILNEYPDAETLSFDKQDREARDWDLWQQSGAVPEDEPATPYLDAMLVERPIGKAELVSRILAKADAFTTAHGQATGRRQRLEDEVKAAKQAGDRIMLETIDW</sequence>
<dbReference type="Proteomes" id="UP000014463">
    <property type="component" value="Unassembled WGS sequence"/>
</dbReference>
<name>S2KPT4_LITA3</name>
<dbReference type="AlphaFoldDB" id="S2KPT4"/>
<accession>S2KPT4</accession>
<evidence type="ECO:0000313" key="2">
    <source>
        <dbReference type="EMBL" id="EPC02478.1"/>
    </source>
</evidence>
<evidence type="ECO:0000256" key="1">
    <source>
        <dbReference type="SAM" id="Coils"/>
    </source>
</evidence>
<proteinExistence type="predicted"/>
<keyword evidence="1" id="KW-0175">Coiled coil</keyword>
<gene>
    <name evidence="2" type="ORF">L861_08950</name>
</gene>
<comment type="caution">
    <text evidence="2">The sequence shown here is derived from an EMBL/GenBank/DDBJ whole genome shotgun (WGS) entry which is preliminary data.</text>
</comment>
<evidence type="ECO:0008006" key="4">
    <source>
        <dbReference type="Google" id="ProtNLM"/>
    </source>
</evidence>
<protein>
    <recommendedName>
        <fullName evidence="4">DUF4376 domain-containing protein</fullName>
    </recommendedName>
</protein>
<dbReference type="eggNOG" id="ENOG50349CK">
    <property type="taxonomic scope" value="Bacteria"/>
</dbReference>
<keyword evidence="3" id="KW-1185">Reference proteome</keyword>